<feature type="active site" evidence="4">
    <location>
        <position position="39"/>
    </location>
</feature>
<dbReference type="Pfam" id="PF01339">
    <property type="entry name" value="CheB_methylest"/>
    <property type="match status" value="1"/>
</dbReference>
<dbReference type="GO" id="GO:0005737">
    <property type="term" value="C:cytoplasm"/>
    <property type="evidence" value="ECO:0007669"/>
    <property type="project" value="InterPro"/>
</dbReference>
<comment type="catalytic activity">
    <reaction evidence="3">
        <text>[protein]-L-glutamate 5-O-methyl ester + H2O = L-glutamyl-[protein] + methanol + H(+)</text>
        <dbReference type="Rhea" id="RHEA:23236"/>
        <dbReference type="Rhea" id="RHEA-COMP:10208"/>
        <dbReference type="Rhea" id="RHEA-COMP:10311"/>
        <dbReference type="ChEBI" id="CHEBI:15377"/>
        <dbReference type="ChEBI" id="CHEBI:15378"/>
        <dbReference type="ChEBI" id="CHEBI:17790"/>
        <dbReference type="ChEBI" id="CHEBI:29973"/>
        <dbReference type="ChEBI" id="CHEBI:82795"/>
        <dbReference type="EC" id="3.1.1.61"/>
    </reaction>
</comment>
<reference evidence="6 7" key="1">
    <citation type="submission" date="2020-07" db="EMBL/GenBank/DDBJ databases">
        <title>Spirosoma foliorum sp. nov., isolated from the leaves on the Nejang mountain Korea, Republic of.</title>
        <authorList>
            <person name="Ho H."/>
            <person name="Lee Y.-J."/>
            <person name="Nurcahyanto D.-A."/>
            <person name="Kim S.-G."/>
        </authorList>
    </citation>
    <scope>NUCLEOTIDE SEQUENCE [LARGE SCALE GENOMIC DNA]</scope>
    <source>
        <strain evidence="6 7">PL0136</strain>
    </source>
</reference>
<dbReference type="GO" id="GO:0008984">
    <property type="term" value="F:protein-glutamate methylesterase activity"/>
    <property type="evidence" value="ECO:0007669"/>
    <property type="project" value="UniProtKB-EC"/>
</dbReference>
<dbReference type="Gene3D" id="3.40.50.180">
    <property type="entry name" value="Methylesterase CheB, C-terminal domain"/>
    <property type="match status" value="1"/>
</dbReference>
<dbReference type="PANTHER" id="PTHR42872:SF6">
    <property type="entry name" value="PROTEIN-GLUTAMATE METHYLESTERASE_PROTEIN-GLUTAMINE GLUTAMINASE"/>
    <property type="match status" value="1"/>
</dbReference>
<dbReference type="InterPro" id="IPR011247">
    <property type="entry name" value="Chemotax_prot-Glu_Me-esterase"/>
</dbReference>
<dbReference type="CDD" id="cd16433">
    <property type="entry name" value="CheB"/>
    <property type="match status" value="1"/>
</dbReference>
<dbReference type="SUPFAM" id="SSF46966">
    <property type="entry name" value="Spectrin repeat"/>
    <property type="match status" value="1"/>
</dbReference>
<dbReference type="Proteomes" id="UP000515369">
    <property type="component" value="Chromosome"/>
</dbReference>
<evidence type="ECO:0000256" key="3">
    <source>
        <dbReference type="ARBA" id="ARBA00048267"/>
    </source>
</evidence>
<feature type="active site" evidence="4">
    <location>
        <position position="131"/>
    </location>
</feature>
<evidence type="ECO:0000256" key="4">
    <source>
        <dbReference type="PROSITE-ProRule" id="PRU00050"/>
    </source>
</evidence>
<evidence type="ECO:0000313" key="7">
    <source>
        <dbReference type="Proteomes" id="UP000515369"/>
    </source>
</evidence>
<protein>
    <recommendedName>
        <fullName evidence="2">protein-glutamate methylesterase</fullName>
        <ecNumber evidence="2">3.1.1.61</ecNumber>
    </recommendedName>
</protein>
<sequence>MEKRNIIVIGASAGGFEAIQQLIAHLPPDLDAAIFIVWHMAPTVQGVMPQALRKLTTFPVAHAVSNELIRMNRIYIAPPDHHLLLENDHVRLTHGPKENRFRPAIDPLFRSAAYAYGNRVIGVILSGALDDGTAGLWTIKEYGGMALVQDPKEAPVSAMPESAIRQVTIDAIAPIAQLATLLVQLVGQEVDPTSSIPVNQDKKTKTEIRIAAEDTALGNTMAQFGQFSAYACPDCHGVMIKIEEGSLVRYRCHTGHAYSADSLLASVTGKIEESLYSALRGMDERVILLNQLGDQFAAANKPRQAALYFQLAQVDQQWSELLRQAARIQPALKPETPDDQPTSSDGIVPALSALL</sequence>
<dbReference type="EC" id="3.1.1.61" evidence="2"/>
<evidence type="ECO:0000313" key="6">
    <source>
        <dbReference type="EMBL" id="QMW06235.1"/>
    </source>
</evidence>
<evidence type="ECO:0000259" key="5">
    <source>
        <dbReference type="PROSITE" id="PS50122"/>
    </source>
</evidence>
<dbReference type="InterPro" id="IPR000673">
    <property type="entry name" value="Sig_transdc_resp-reg_Me-estase"/>
</dbReference>
<proteinExistence type="predicted"/>
<name>A0A7G5H543_9BACT</name>
<dbReference type="InterPro" id="IPR035909">
    <property type="entry name" value="CheB_C"/>
</dbReference>
<dbReference type="RefSeq" id="WP_182463606.1">
    <property type="nucleotide sequence ID" value="NZ_CP059732.1"/>
</dbReference>
<evidence type="ECO:0000256" key="2">
    <source>
        <dbReference type="ARBA" id="ARBA00039140"/>
    </source>
</evidence>
<dbReference type="EMBL" id="CP059732">
    <property type="protein sequence ID" value="QMW06235.1"/>
    <property type="molecule type" value="Genomic_DNA"/>
</dbReference>
<evidence type="ECO:0000256" key="1">
    <source>
        <dbReference type="ARBA" id="ARBA00022801"/>
    </source>
</evidence>
<feature type="active site" evidence="4">
    <location>
        <position position="12"/>
    </location>
</feature>
<accession>A0A7G5H543</accession>
<dbReference type="KEGG" id="sfol:H3H32_15795"/>
<keyword evidence="4" id="KW-0145">Chemotaxis</keyword>
<gene>
    <name evidence="6" type="ORF">H3H32_15795</name>
</gene>
<dbReference type="GO" id="GO:0000156">
    <property type="term" value="F:phosphorelay response regulator activity"/>
    <property type="evidence" value="ECO:0007669"/>
    <property type="project" value="InterPro"/>
</dbReference>
<dbReference type="PANTHER" id="PTHR42872">
    <property type="entry name" value="PROTEIN-GLUTAMATE METHYLESTERASE/PROTEIN-GLUTAMINE GLUTAMINASE"/>
    <property type="match status" value="1"/>
</dbReference>
<feature type="domain" description="CheB-type methylesterase" evidence="5">
    <location>
        <begin position="1"/>
        <end position="189"/>
    </location>
</feature>
<dbReference type="AlphaFoldDB" id="A0A7G5H543"/>
<dbReference type="PIRSF" id="PIRSF036461">
    <property type="entry name" value="Chmtx_methlestr"/>
    <property type="match status" value="1"/>
</dbReference>
<dbReference type="PROSITE" id="PS50122">
    <property type="entry name" value="CHEB"/>
    <property type="match status" value="1"/>
</dbReference>
<dbReference type="SUPFAM" id="SSF52738">
    <property type="entry name" value="Methylesterase CheB, C-terminal domain"/>
    <property type="match status" value="1"/>
</dbReference>
<keyword evidence="1 4" id="KW-0378">Hydrolase</keyword>
<organism evidence="6 7">
    <name type="scientific">Spirosoma foliorum</name>
    <dbReference type="NCBI Taxonomy" id="2710596"/>
    <lineage>
        <taxon>Bacteria</taxon>
        <taxon>Pseudomonadati</taxon>
        <taxon>Bacteroidota</taxon>
        <taxon>Cytophagia</taxon>
        <taxon>Cytophagales</taxon>
        <taxon>Cytophagaceae</taxon>
        <taxon>Spirosoma</taxon>
    </lineage>
</organism>
<keyword evidence="7" id="KW-1185">Reference proteome</keyword>
<dbReference type="GO" id="GO:0006935">
    <property type="term" value="P:chemotaxis"/>
    <property type="evidence" value="ECO:0007669"/>
    <property type="project" value="UniProtKB-UniRule"/>
</dbReference>